<comment type="caution">
    <text evidence="2">The sequence shown here is derived from an EMBL/GenBank/DDBJ whole genome shotgun (WGS) entry which is preliminary data.</text>
</comment>
<evidence type="ECO:0000313" key="3">
    <source>
        <dbReference type="Proteomes" id="UP000022910"/>
    </source>
</evidence>
<proteinExistence type="predicted"/>
<dbReference type="Pfam" id="PF00069">
    <property type="entry name" value="Pkinase"/>
    <property type="match status" value="1"/>
</dbReference>
<sequence length="448" mass="52344">MSGIRTEVVWAALNRSKALMDYNIYNNIHKKYEFQKQTLLADNSLTEDEKTEAIKKLSKTYDKYKVLKNEGTKRICENCNQECLATLWYEYCIRNYLKTKFSNWTSGNDDIDDLIQKCQTETLNPRAIIEWIPYNKLQNIEFLTKGGFSEIYTAKRIGGRYEVWNFKEQKLERSGFNTNVILKRLENVENANNNCNKDACFVQCYGLTQDPLKKNYMLVMNKMDIDLRKYLQQNHNQLTWKVRIFIVREIIVAVYNIHKKNIIHRDLHSGNILHSPRSDRWHISDLGFCGPADKPTKSIYGNLPYIAPEVISGKQTTKASDIYSVAMLMWEISSGQPPFINYEHDYDLAINIINGIRPRIISGTPLEYKNLIVQCWDADPSKRPNISKLLRKIREIDLSYQNMPNESFQTNITNNLESDYTNTHNKLFASKIHQFENFPEPRNATEGI</sequence>
<evidence type="ECO:0000259" key="1">
    <source>
        <dbReference type="PROSITE" id="PS50011"/>
    </source>
</evidence>
<dbReference type="PANTHER" id="PTHR44329">
    <property type="entry name" value="SERINE/THREONINE-PROTEIN KINASE TNNI3K-RELATED"/>
    <property type="match status" value="1"/>
</dbReference>
<dbReference type="Proteomes" id="UP000022910">
    <property type="component" value="Unassembled WGS sequence"/>
</dbReference>
<gene>
    <name evidence="2" type="ORF">RirG_041670</name>
</gene>
<dbReference type="EMBL" id="JEMT01012414">
    <property type="protein sequence ID" value="EXX75464.1"/>
    <property type="molecule type" value="Genomic_DNA"/>
</dbReference>
<protein>
    <submittedName>
        <fullName evidence="2">Tpk2p</fullName>
    </submittedName>
</protein>
<dbReference type="GO" id="GO:0005524">
    <property type="term" value="F:ATP binding"/>
    <property type="evidence" value="ECO:0007669"/>
    <property type="project" value="InterPro"/>
</dbReference>
<dbReference type="InterPro" id="IPR011009">
    <property type="entry name" value="Kinase-like_dom_sf"/>
</dbReference>
<dbReference type="PROSITE" id="PS50011">
    <property type="entry name" value="PROTEIN_KINASE_DOM"/>
    <property type="match status" value="1"/>
</dbReference>
<name>A0A015L6Z8_RHIIW</name>
<accession>A0A015L6Z8</accession>
<evidence type="ECO:0000313" key="2">
    <source>
        <dbReference type="EMBL" id="EXX75464.1"/>
    </source>
</evidence>
<dbReference type="HOGENOM" id="CLU_000288_7_34_1"/>
<dbReference type="AlphaFoldDB" id="A0A015L6Z8"/>
<dbReference type="Gene3D" id="1.10.510.10">
    <property type="entry name" value="Transferase(Phosphotransferase) domain 1"/>
    <property type="match status" value="1"/>
</dbReference>
<feature type="domain" description="Protein kinase" evidence="1">
    <location>
        <begin position="137"/>
        <end position="398"/>
    </location>
</feature>
<dbReference type="InterPro" id="IPR000719">
    <property type="entry name" value="Prot_kinase_dom"/>
</dbReference>
<dbReference type="GO" id="GO:0004674">
    <property type="term" value="F:protein serine/threonine kinase activity"/>
    <property type="evidence" value="ECO:0007669"/>
    <property type="project" value="TreeGrafter"/>
</dbReference>
<dbReference type="SUPFAM" id="SSF56112">
    <property type="entry name" value="Protein kinase-like (PK-like)"/>
    <property type="match status" value="1"/>
</dbReference>
<organism evidence="2 3">
    <name type="scientific">Rhizophagus irregularis (strain DAOM 197198w)</name>
    <name type="common">Glomus intraradices</name>
    <dbReference type="NCBI Taxonomy" id="1432141"/>
    <lineage>
        <taxon>Eukaryota</taxon>
        <taxon>Fungi</taxon>
        <taxon>Fungi incertae sedis</taxon>
        <taxon>Mucoromycota</taxon>
        <taxon>Glomeromycotina</taxon>
        <taxon>Glomeromycetes</taxon>
        <taxon>Glomerales</taxon>
        <taxon>Glomeraceae</taxon>
        <taxon>Rhizophagus</taxon>
    </lineage>
</organism>
<keyword evidence="3" id="KW-1185">Reference proteome</keyword>
<dbReference type="InterPro" id="IPR051681">
    <property type="entry name" value="Ser/Thr_Kinases-Pseudokinases"/>
</dbReference>
<reference evidence="2 3" key="1">
    <citation type="submission" date="2014-02" db="EMBL/GenBank/DDBJ databases">
        <title>Single nucleus genome sequencing reveals high similarity among nuclei of an endomycorrhizal fungus.</title>
        <authorList>
            <person name="Lin K."/>
            <person name="Geurts R."/>
            <person name="Zhang Z."/>
            <person name="Limpens E."/>
            <person name="Saunders D.G."/>
            <person name="Mu D."/>
            <person name="Pang E."/>
            <person name="Cao H."/>
            <person name="Cha H."/>
            <person name="Lin T."/>
            <person name="Zhou Q."/>
            <person name="Shang Y."/>
            <person name="Li Y."/>
            <person name="Ivanov S."/>
            <person name="Sharma T."/>
            <person name="Velzen R.V."/>
            <person name="Ruijter N.D."/>
            <person name="Aanen D.K."/>
            <person name="Win J."/>
            <person name="Kamoun S."/>
            <person name="Bisseling T."/>
            <person name="Huang S."/>
        </authorList>
    </citation>
    <scope>NUCLEOTIDE SEQUENCE [LARGE SCALE GENOMIC DNA]</scope>
    <source>
        <strain evidence="3">DAOM197198w</strain>
    </source>
</reference>